<proteinExistence type="predicted"/>
<dbReference type="Proteomes" id="UP000887569">
    <property type="component" value="Unplaced"/>
</dbReference>
<sequence>MDIPKETPEAFEGQIGHTMKGKRSSDVIVYIFPQMSELTMESVKASFATTTTPIRPLSPIHDLEIGFVHFPCWRVYSVVWNGEYQRAWFLRYHNDDENEAEMALFDVGEKTVVKRTEILNCPPDVASWDVFGVICPFFMPDAAEDFLAVVISMLGSECRCVPDDIICEPGMMPCVTGELSLECRPGEFVSLKQVEQTSTGSCNQSAFTPVGRDQDSGMQLLSKLMSPVTTPPSRTSTPALGSYFSQVGQQNPWTDGFDGSHQYFSSNFGNKSHHLEQNNWYGDSNVQRRGGRGRSYSSGRGSGYGHRSGFSLSENDFGVGGELLEQAPPVSSSCFKEYEPSHFPTVVRVRFDREDPEAPRSQFWLLDPAILGAVEKVLNEGIERYSRLESMAHLPLRAVIGLGCLARVTERAYRVALRRGIVGGFSPQRNKYWVHLIDLGQFAWVRTLDMLQVSTLSKTDPILTIPVAMFRCRFLQPTSVRLQDLIRGVDYHVTVLTRCMDGVFIVQIAPGEMPIAVPTDRESALERMRANNDMLRAVNDGLIENLMQNLSVMEQSLSRNRPIGHLAVSNDFPRFHSPWQPFPAFGMPCVTPLPIAVPVPVATPLPSVTSSTHTCATTDLRATTDGFNAPTANSASNPLNLRIGWDEEASGELQNDSDDAGRISNSGGHDLRSNSPSRDAGAFRFRDGYWSGTGDAQHKRNFGAVGDRRTRANFRQRNNEASRFGGRDEDVLRFRRCDGGTQRWGGGDDESWRCRRNIDGTSRFRQRNDDTPMKFMRPDSGGSAVSFRRDRTTGGGLQAQFEFGGGSGYSSRFEPAQDDSKFDSGDFTLLGTGKSPSRTVHTVSSEWDLPPERAEKFGTNKADGKATKKPDGSNKGEDGESSLHTVHTVSSEWDLPPERAEKFAASEGERKAAKKPDGKKNEN</sequence>
<evidence type="ECO:0000313" key="2">
    <source>
        <dbReference type="Proteomes" id="UP000887569"/>
    </source>
</evidence>
<feature type="region of interest" description="Disordered" evidence="1">
    <location>
        <begin position="281"/>
        <end position="307"/>
    </location>
</feature>
<dbReference type="AlphaFoldDB" id="A0A915BDW4"/>
<feature type="compositionally biased region" description="Polar residues" evidence="1">
    <location>
        <begin position="882"/>
        <end position="891"/>
    </location>
</feature>
<organism evidence="2 3">
    <name type="scientific">Parascaris univalens</name>
    <name type="common">Nematode worm</name>
    <dbReference type="NCBI Taxonomy" id="6257"/>
    <lineage>
        <taxon>Eukaryota</taxon>
        <taxon>Metazoa</taxon>
        <taxon>Ecdysozoa</taxon>
        <taxon>Nematoda</taxon>
        <taxon>Chromadorea</taxon>
        <taxon>Rhabditida</taxon>
        <taxon>Spirurina</taxon>
        <taxon>Ascaridomorpha</taxon>
        <taxon>Ascaridoidea</taxon>
        <taxon>Ascarididae</taxon>
        <taxon>Parascaris</taxon>
    </lineage>
</organism>
<feature type="region of interest" description="Disordered" evidence="1">
    <location>
        <begin position="650"/>
        <end position="680"/>
    </location>
</feature>
<accession>A0A915BDW4</accession>
<feature type="compositionally biased region" description="Basic and acidic residues" evidence="1">
    <location>
        <begin position="896"/>
        <end position="923"/>
    </location>
</feature>
<feature type="compositionally biased region" description="Gly residues" evidence="1">
    <location>
        <begin position="793"/>
        <end position="808"/>
    </location>
</feature>
<evidence type="ECO:0000256" key="1">
    <source>
        <dbReference type="SAM" id="MobiDB-lite"/>
    </source>
</evidence>
<feature type="compositionally biased region" description="Polar residues" evidence="1">
    <location>
        <begin position="663"/>
        <end position="677"/>
    </location>
</feature>
<feature type="compositionally biased region" description="Polar residues" evidence="1">
    <location>
        <begin position="834"/>
        <end position="845"/>
    </location>
</feature>
<dbReference type="WBParaSite" id="PgR035X_g106_t02">
    <property type="protein sequence ID" value="PgR035X_g106_t02"/>
    <property type="gene ID" value="PgR035X_g106"/>
</dbReference>
<keyword evidence="2" id="KW-1185">Reference proteome</keyword>
<name>A0A915BDW4_PARUN</name>
<feature type="compositionally biased region" description="Basic and acidic residues" evidence="1">
    <location>
        <begin position="850"/>
        <end position="878"/>
    </location>
</feature>
<protein>
    <submittedName>
        <fullName evidence="3">Tudor domain-containing protein</fullName>
    </submittedName>
</protein>
<feature type="region of interest" description="Disordered" evidence="1">
    <location>
        <begin position="763"/>
        <end position="923"/>
    </location>
</feature>
<reference evidence="3" key="1">
    <citation type="submission" date="2022-11" db="UniProtKB">
        <authorList>
            <consortium name="WormBaseParasite"/>
        </authorList>
    </citation>
    <scope>IDENTIFICATION</scope>
</reference>
<evidence type="ECO:0000313" key="3">
    <source>
        <dbReference type="WBParaSite" id="PgR035X_g106_t02"/>
    </source>
</evidence>